<evidence type="ECO:0000313" key="2">
    <source>
        <dbReference type="Proteomes" id="UP000014244"/>
    </source>
</evidence>
<evidence type="ECO:0000313" key="1">
    <source>
        <dbReference type="EMBL" id="EPC73680.1"/>
    </source>
</evidence>
<dbReference type="EMBL" id="ANKE01000300">
    <property type="protein sequence ID" value="EPC73680.1"/>
    <property type="molecule type" value="Genomic_DNA"/>
</dbReference>
<dbReference type="Proteomes" id="UP000014244">
    <property type="component" value="Unassembled WGS sequence"/>
</dbReference>
<sequence>MRTQTKTSVMKLAAVGAVAGLVSGLVKLG</sequence>
<comment type="caution">
    <text evidence="1">The sequence shown here is derived from an EMBL/GenBank/DDBJ whole genome shotgun (WGS) entry which is preliminary data.</text>
</comment>
<proteinExistence type="predicted"/>
<reference evidence="1 2" key="1">
    <citation type="journal article" date="2013" name="PLoS ONE">
        <title>Lactobacillus paracasei comparative genomics: towards species pan-genome definition and exploitation of diversity.</title>
        <authorList>
            <person name="Smokvina T."/>
            <person name="Wels M."/>
            <person name="Polka J."/>
            <person name="Chervaux C."/>
            <person name="Brisse S."/>
            <person name="Boekhorst J."/>
            <person name="van Hylckama Vlieg J.E."/>
            <person name="Siezen R.J."/>
        </authorList>
    </citation>
    <scope>NUCLEOTIDE SEQUENCE [LARGE SCALE GENOMIC DNA]</scope>
    <source>
        <strain evidence="1 2">Lpp41</strain>
    </source>
</reference>
<accession>A0A829H868</accession>
<organism evidence="1 2">
    <name type="scientific">Lacticaseibacillus paracasei subsp. paracasei Lpp41</name>
    <dbReference type="NCBI Taxonomy" id="1256208"/>
    <lineage>
        <taxon>Bacteria</taxon>
        <taxon>Bacillati</taxon>
        <taxon>Bacillota</taxon>
        <taxon>Bacilli</taxon>
        <taxon>Lactobacillales</taxon>
        <taxon>Lactobacillaceae</taxon>
        <taxon>Lacticaseibacillus</taxon>
    </lineage>
</organism>
<feature type="non-terminal residue" evidence="1">
    <location>
        <position position="29"/>
    </location>
</feature>
<protein>
    <submittedName>
        <fullName evidence="1">Periplasmic/secreted protein</fullName>
    </submittedName>
</protein>
<dbReference type="AlphaFoldDB" id="A0A829H868"/>
<name>A0A829H868_LACPA</name>
<gene>
    <name evidence="1" type="ORF">Lpp41_06425</name>
</gene>